<organism evidence="3 4">
    <name type="scientific">Buddleja alternifolia</name>
    <dbReference type="NCBI Taxonomy" id="168488"/>
    <lineage>
        <taxon>Eukaryota</taxon>
        <taxon>Viridiplantae</taxon>
        <taxon>Streptophyta</taxon>
        <taxon>Embryophyta</taxon>
        <taxon>Tracheophyta</taxon>
        <taxon>Spermatophyta</taxon>
        <taxon>Magnoliopsida</taxon>
        <taxon>eudicotyledons</taxon>
        <taxon>Gunneridae</taxon>
        <taxon>Pentapetalae</taxon>
        <taxon>asterids</taxon>
        <taxon>lamiids</taxon>
        <taxon>Lamiales</taxon>
        <taxon>Scrophulariaceae</taxon>
        <taxon>Buddlejeae</taxon>
        <taxon>Buddleja</taxon>
    </lineage>
</organism>
<comment type="subcellular location">
    <subcellularLocation>
        <location evidence="1">Nucleus</location>
    </subcellularLocation>
</comment>
<dbReference type="PANTHER" id="PTHR13011">
    <property type="entry name" value="TFIIF-ALPHA"/>
    <property type="match status" value="1"/>
</dbReference>
<keyword evidence="1" id="KW-0804">Transcription</keyword>
<dbReference type="AlphaFoldDB" id="A0AAV6XQL3"/>
<comment type="function">
    <text evidence="1">TFIIF is a general transcription initiation factor that binds to RNA polymerase II and helps to recruit it to the initiation complex in collaboration with TFIIB. It promotes transcription elongation.</text>
</comment>
<proteinExistence type="inferred from homology"/>
<evidence type="ECO:0000313" key="3">
    <source>
        <dbReference type="EMBL" id="KAG8382947.1"/>
    </source>
</evidence>
<dbReference type="GO" id="GO:0016251">
    <property type="term" value="F:RNA polymerase II general transcription initiation factor activity"/>
    <property type="evidence" value="ECO:0007669"/>
    <property type="project" value="TreeGrafter"/>
</dbReference>
<keyword evidence="1" id="KW-0805">Transcription regulation</keyword>
<protein>
    <recommendedName>
        <fullName evidence="1">Transcription initiation factor IIF subunit alpha</fullName>
    </recommendedName>
</protein>
<dbReference type="GO" id="GO:0032968">
    <property type="term" value="P:positive regulation of transcription elongation by RNA polymerase II"/>
    <property type="evidence" value="ECO:0007669"/>
    <property type="project" value="InterPro"/>
</dbReference>
<dbReference type="GO" id="GO:0006367">
    <property type="term" value="P:transcription initiation at RNA polymerase II promoter"/>
    <property type="evidence" value="ECO:0007669"/>
    <property type="project" value="InterPro"/>
</dbReference>
<evidence type="ECO:0000256" key="1">
    <source>
        <dbReference type="RuleBase" id="RU366044"/>
    </source>
</evidence>
<dbReference type="InterPro" id="IPR036388">
    <property type="entry name" value="WH-like_DNA-bd_sf"/>
</dbReference>
<dbReference type="EMBL" id="WHWC01000005">
    <property type="protein sequence ID" value="KAG8382947.1"/>
    <property type="molecule type" value="Genomic_DNA"/>
</dbReference>
<evidence type="ECO:0000313" key="4">
    <source>
        <dbReference type="Proteomes" id="UP000826271"/>
    </source>
</evidence>
<dbReference type="Pfam" id="PF05793">
    <property type="entry name" value="TFIIF_alpha"/>
    <property type="match status" value="1"/>
</dbReference>
<dbReference type="GO" id="GO:0003677">
    <property type="term" value="F:DNA binding"/>
    <property type="evidence" value="ECO:0007669"/>
    <property type="project" value="UniProtKB-KW"/>
</dbReference>
<dbReference type="GO" id="GO:0001096">
    <property type="term" value="F:TFIIF-class transcription factor complex binding"/>
    <property type="evidence" value="ECO:0007669"/>
    <property type="project" value="TreeGrafter"/>
</dbReference>
<comment type="caution">
    <text evidence="3">The sequence shown here is derived from an EMBL/GenBank/DDBJ whole genome shotgun (WGS) entry which is preliminary data.</text>
</comment>
<feature type="compositionally biased region" description="Basic and acidic residues" evidence="2">
    <location>
        <begin position="17"/>
        <end position="26"/>
    </location>
</feature>
<dbReference type="InterPro" id="IPR036390">
    <property type="entry name" value="WH_DNA-bd_sf"/>
</dbReference>
<feature type="region of interest" description="Disordered" evidence="2">
    <location>
        <begin position="1"/>
        <end position="89"/>
    </location>
</feature>
<comment type="similarity">
    <text evidence="1">Belongs to the TFIIF alpha subunit family.</text>
</comment>
<gene>
    <name evidence="3" type="ORF">BUALT_Bualt05G0132800</name>
</gene>
<dbReference type="PANTHER" id="PTHR13011:SF0">
    <property type="entry name" value="GENERAL TRANSCRIPTION FACTOR IIF SUBUNIT 1"/>
    <property type="match status" value="1"/>
</dbReference>
<name>A0AAV6XQL3_9LAMI</name>
<dbReference type="Proteomes" id="UP000826271">
    <property type="component" value="Unassembled WGS sequence"/>
</dbReference>
<dbReference type="InterPro" id="IPR008851">
    <property type="entry name" value="TFIIF-alpha"/>
</dbReference>
<dbReference type="Gene3D" id="1.10.10.10">
    <property type="entry name" value="Winged helix-like DNA-binding domain superfamily/Winged helix DNA-binding domain"/>
    <property type="match status" value="1"/>
</dbReference>
<dbReference type="GO" id="GO:0005674">
    <property type="term" value="C:transcription factor TFIIF complex"/>
    <property type="evidence" value="ECO:0007669"/>
    <property type="project" value="TreeGrafter"/>
</dbReference>
<reference evidence="3" key="1">
    <citation type="submission" date="2019-10" db="EMBL/GenBank/DDBJ databases">
        <authorList>
            <person name="Zhang R."/>
            <person name="Pan Y."/>
            <person name="Wang J."/>
            <person name="Ma R."/>
            <person name="Yu S."/>
        </authorList>
    </citation>
    <scope>NUCLEOTIDE SEQUENCE</scope>
    <source>
        <strain evidence="3">LA-IB0</strain>
        <tissue evidence="3">Leaf</tissue>
    </source>
</reference>
<dbReference type="SUPFAM" id="SSF46785">
    <property type="entry name" value="Winged helix' DNA-binding domain"/>
    <property type="match status" value="1"/>
</dbReference>
<keyword evidence="1" id="KW-0238">DNA-binding</keyword>
<accession>A0AAV6XQL3</accession>
<keyword evidence="1" id="KW-0539">Nucleus</keyword>
<sequence length="150" mass="16167">MAPEESYIDDTFPVLAPKKEAPKEEPVENSSPVKASASGAGRGTPSTSKSSKGKRKGNGEESKTTNGAPLKKVKTENCIFGSAPPSGPVTEEEIRAVLAQKSLMTTQDLVAKFKSRLKSKEDKGAFAAILRRISKIQKTNEANYVVMRDR</sequence>
<keyword evidence="4" id="KW-1185">Reference proteome</keyword>
<evidence type="ECO:0000256" key="2">
    <source>
        <dbReference type="SAM" id="MobiDB-lite"/>
    </source>
</evidence>